<dbReference type="InterPro" id="IPR032710">
    <property type="entry name" value="NTF2-like_dom_sf"/>
</dbReference>
<dbReference type="RefSeq" id="WP_145613666.1">
    <property type="nucleotide sequence ID" value="NZ_VITN01000010.1"/>
</dbReference>
<evidence type="ECO:0000256" key="1">
    <source>
        <dbReference type="SAM" id="MobiDB-lite"/>
    </source>
</evidence>
<evidence type="ECO:0000313" key="4">
    <source>
        <dbReference type="EMBL" id="TWB25670.1"/>
    </source>
</evidence>
<dbReference type="OrthoDB" id="459617at2"/>
<accession>A0A560FW11</accession>
<reference evidence="6 7" key="1">
    <citation type="submission" date="2019-06" db="EMBL/GenBank/DDBJ databases">
        <title>Genomic Encyclopedia of Type Strains, Phase IV (KMG-V): Genome sequencing to study the core and pangenomes of soil and plant-associated prokaryotes.</title>
        <authorList>
            <person name="Whitman W."/>
        </authorList>
    </citation>
    <scope>NUCLEOTIDE SEQUENCE [LARGE SCALE GENOMIC DNA]</scope>
    <source>
        <strain evidence="4 6">BR 11865</strain>
        <strain evidence="3 7">BR 11880</strain>
        <strain evidence="5 8">BR 12005</strain>
    </source>
</reference>
<gene>
    <name evidence="5" type="ORF">FBZ87_11642</name>
    <name evidence="4" type="ORF">FBZ88_10967</name>
    <name evidence="3" type="ORF">FBZ89_11046</name>
</gene>
<dbReference type="AlphaFoldDB" id="A0A560FW11"/>
<dbReference type="Proteomes" id="UP000319859">
    <property type="component" value="Unassembled WGS sequence"/>
</dbReference>
<evidence type="ECO:0000313" key="5">
    <source>
        <dbReference type="EMBL" id="TWB66078.1"/>
    </source>
</evidence>
<feature type="domain" description="SnoaL-like" evidence="2">
    <location>
        <begin position="28"/>
        <end position="124"/>
    </location>
</feature>
<dbReference type="Gene3D" id="3.10.450.50">
    <property type="match status" value="1"/>
</dbReference>
<evidence type="ECO:0000313" key="3">
    <source>
        <dbReference type="EMBL" id="TWB18401.1"/>
    </source>
</evidence>
<organism evidence="4 6">
    <name type="scientific">Nitrospirillum amazonense</name>
    <dbReference type="NCBI Taxonomy" id="28077"/>
    <lineage>
        <taxon>Bacteria</taxon>
        <taxon>Pseudomonadati</taxon>
        <taxon>Pseudomonadota</taxon>
        <taxon>Alphaproteobacteria</taxon>
        <taxon>Rhodospirillales</taxon>
        <taxon>Azospirillaceae</taxon>
        <taxon>Nitrospirillum</taxon>
    </lineage>
</organism>
<dbReference type="InterPro" id="IPR037401">
    <property type="entry name" value="SnoaL-like"/>
</dbReference>
<keyword evidence="4" id="KW-0413">Isomerase</keyword>
<proteinExistence type="predicted"/>
<keyword evidence="6" id="KW-1185">Reference proteome</keyword>
<protein>
    <submittedName>
        <fullName evidence="4">Steroid delta-isomerase</fullName>
    </submittedName>
</protein>
<dbReference type="EMBL" id="VITO01000009">
    <property type="protein sequence ID" value="TWB25670.1"/>
    <property type="molecule type" value="Genomic_DNA"/>
</dbReference>
<dbReference type="EMBL" id="VITV01000016">
    <property type="protein sequence ID" value="TWB66078.1"/>
    <property type="molecule type" value="Genomic_DNA"/>
</dbReference>
<dbReference type="EMBL" id="VITN01000010">
    <property type="protein sequence ID" value="TWB18401.1"/>
    <property type="molecule type" value="Genomic_DNA"/>
</dbReference>
<evidence type="ECO:0000313" key="7">
    <source>
        <dbReference type="Proteomes" id="UP000319859"/>
    </source>
</evidence>
<dbReference type="Proteomes" id="UP000320516">
    <property type="component" value="Unassembled WGS sequence"/>
</dbReference>
<dbReference type="Pfam" id="PF12680">
    <property type="entry name" value="SnoaL_2"/>
    <property type="match status" value="1"/>
</dbReference>
<evidence type="ECO:0000313" key="8">
    <source>
        <dbReference type="Proteomes" id="UP000320516"/>
    </source>
</evidence>
<sequence length="147" mass="15996">MSADARDLAQAMTRSTVAQDPARQRRTVEAYLASWRDGDAAARASLFAGDAVVEDPVGGPLHRGLDAIRAFWAMAEQGGYRFAPVLEVFVPGGREALIRFSMGMEKAGAPVERLTVHEVVAFDDTYRITSLRAFWTMDAFTSAGEPT</sequence>
<feature type="region of interest" description="Disordered" evidence="1">
    <location>
        <begin position="1"/>
        <end position="20"/>
    </location>
</feature>
<comment type="caution">
    <text evidence="4">The sequence shown here is derived from an EMBL/GenBank/DDBJ whole genome shotgun (WGS) entry which is preliminary data.</text>
</comment>
<evidence type="ECO:0000259" key="2">
    <source>
        <dbReference type="Pfam" id="PF12680"/>
    </source>
</evidence>
<dbReference type="GO" id="GO:0016853">
    <property type="term" value="F:isomerase activity"/>
    <property type="evidence" value="ECO:0007669"/>
    <property type="project" value="UniProtKB-KW"/>
</dbReference>
<evidence type="ECO:0000313" key="6">
    <source>
        <dbReference type="Proteomes" id="UP000316545"/>
    </source>
</evidence>
<dbReference type="Proteomes" id="UP000316545">
    <property type="component" value="Unassembled WGS sequence"/>
</dbReference>
<name>A0A560FW11_9PROT</name>
<dbReference type="SUPFAM" id="SSF54427">
    <property type="entry name" value="NTF2-like"/>
    <property type="match status" value="1"/>
</dbReference>